<dbReference type="CDD" id="cd07036">
    <property type="entry name" value="TPP_PYR_E1-PDHc-beta_like"/>
    <property type="match status" value="1"/>
</dbReference>
<evidence type="ECO:0000259" key="5">
    <source>
        <dbReference type="SMART" id="SM00861"/>
    </source>
</evidence>
<evidence type="ECO:0000313" key="7">
    <source>
        <dbReference type="Proteomes" id="UP000239326"/>
    </source>
</evidence>
<proteinExistence type="predicted"/>
<dbReference type="Gene3D" id="3.40.50.970">
    <property type="match status" value="2"/>
</dbReference>
<protein>
    <submittedName>
        <fullName evidence="6">Transketolase</fullName>
    </submittedName>
</protein>
<dbReference type="InterPro" id="IPR009014">
    <property type="entry name" value="Transketo_C/PFOR_II"/>
</dbReference>
<comment type="function">
    <text evidence="2">E1 component of the 2-oxoglutarate dehydrogenase (OGDH) complex which catalyzes the decarboxylation of 2-oxoglutarate, the first step in the conversion of 2-oxoglutarate to succinyl-CoA and CO(2).</text>
</comment>
<reference evidence="6 7" key="1">
    <citation type="submission" date="2018-03" db="EMBL/GenBank/DDBJ databases">
        <title>Genome sequencing of Simplicispira sp.</title>
        <authorList>
            <person name="Kim S.-J."/>
            <person name="Heo J."/>
            <person name="Kwon S.-W."/>
        </authorList>
    </citation>
    <scope>NUCLEOTIDE SEQUENCE [LARGE SCALE GENOMIC DNA]</scope>
    <source>
        <strain evidence="6 7">SC1-8</strain>
    </source>
</reference>
<accession>A0A2S0N3L4</accession>
<dbReference type="InterPro" id="IPR029061">
    <property type="entry name" value="THDP-binding"/>
</dbReference>
<dbReference type="Proteomes" id="UP000239326">
    <property type="component" value="Chromosome"/>
</dbReference>
<dbReference type="Pfam" id="PF00676">
    <property type="entry name" value="E1_dh"/>
    <property type="match status" value="1"/>
</dbReference>
<keyword evidence="7" id="KW-1185">Reference proteome</keyword>
<evidence type="ECO:0000256" key="4">
    <source>
        <dbReference type="ARBA" id="ARBA00023052"/>
    </source>
</evidence>
<dbReference type="PANTHER" id="PTHR43257:SF2">
    <property type="entry name" value="PYRUVATE DEHYDROGENASE E1 COMPONENT SUBUNIT BETA"/>
    <property type="match status" value="1"/>
</dbReference>
<dbReference type="FunFam" id="3.40.50.970:FF:000001">
    <property type="entry name" value="Pyruvate dehydrogenase E1 beta subunit"/>
    <property type="match status" value="1"/>
</dbReference>
<organism evidence="6 7">
    <name type="scientific">Simplicispira suum</name>
    <dbReference type="NCBI Taxonomy" id="2109915"/>
    <lineage>
        <taxon>Bacteria</taxon>
        <taxon>Pseudomonadati</taxon>
        <taxon>Pseudomonadota</taxon>
        <taxon>Betaproteobacteria</taxon>
        <taxon>Burkholderiales</taxon>
        <taxon>Comamonadaceae</taxon>
        <taxon>Simplicispira</taxon>
    </lineage>
</organism>
<comment type="cofactor">
    <cofactor evidence="1">
        <name>thiamine diphosphate</name>
        <dbReference type="ChEBI" id="CHEBI:58937"/>
    </cofactor>
</comment>
<dbReference type="PANTHER" id="PTHR43257">
    <property type="entry name" value="PYRUVATE DEHYDROGENASE E1 COMPONENT BETA SUBUNIT"/>
    <property type="match status" value="1"/>
</dbReference>
<dbReference type="Gene3D" id="3.40.50.920">
    <property type="match status" value="1"/>
</dbReference>
<dbReference type="SUPFAM" id="SSF52922">
    <property type="entry name" value="TK C-terminal domain-like"/>
    <property type="match status" value="1"/>
</dbReference>
<dbReference type="CDD" id="cd02000">
    <property type="entry name" value="TPP_E1_PDC_ADC_BCADC"/>
    <property type="match status" value="1"/>
</dbReference>
<dbReference type="OrthoDB" id="9780894at2"/>
<dbReference type="AlphaFoldDB" id="A0A2S0N3L4"/>
<feature type="domain" description="Transketolase-like pyrimidine-binding" evidence="5">
    <location>
        <begin position="346"/>
        <end position="521"/>
    </location>
</feature>
<dbReference type="InterPro" id="IPR005475">
    <property type="entry name" value="Transketolase-like_Pyr-bd"/>
</dbReference>
<evidence type="ECO:0000256" key="2">
    <source>
        <dbReference type="ARBA" id="ARBA00003906"/>
    </source>
</evidence>
<dbReference type="Pfam" id="PF02780">
    <property type="entry name" value="Transketolase_C"/>
    <property type="match status" value="1"/>
</dbReference>
<keyword evidence="4" id="KW-0786">Thiamine pyrophosphate</keyword>
<dbReference type="InterPro" id="IPR033248">
    <property type="entry name" value="Transketolase_C"/>
</dbReference>
<name>A0A2S0N3L4_9BURK</name>
<dbReference type="EMBL" id="CP027669">
    <property type="protein sequence ID" value="AVO42551.1"/>
    <property type="molecule type" value="Genomic_DNA"/>
</dbReference>
<sequence length="670" mass="71371">MTQEATKENSEFLLDAYRRMSFIRSFEEAALRLTKGDDAQIVGSAHFCAGQEAVPVGTIAALRADDQVVATYRGHGWALESGIEARALLAELCHKADGINGGRSGSALVMAPEQRFLGENSIVGAGLPIACGAALASVSEGSDRVVVVSFGDGATSQGAAHEALVFAASRQLPVVFICENNGWSEMTPTSSIVKVSRLARRALGYGIQGITIDGADPKAVRDSVEAAAARARNGEGPTLIECVLPRLWGHYNRDIEHYRPKEDRKKAKDKDPLLLLRERLVGQGLVATKDVEAIDAQATAEVAALVDEVRGLAAPNPVEARLHVVGELQPVPKEVANTGTSEGRELTYIQAVNHALRRELQDRPELLVFGEDVGYAGGIFGASRDLQKEFGADRVFDTPIAESAILGAAVGSAMCGRRPVVEIMWADFMLVALDQLINQAANIRYLTRGKFSAPMVVRTQQGATPGSCAQHSQSLEALLAHIPGLRVGLPSCPEDAYGMLRAAIADADPCVIIESRALYQTKGIVDLDAPTSPIGGACVRVEGKDVLLAGWGSVVPKMIEAAEVLLKHGIHAAVLDLRWLAPLDEEAIHKALAQCGRRIVVVHEASQTGGFGGEVITRILESSKYLPVQFRRVASLDSRMPASPVLQSAIVPSTARIVDAARNLVGEVLM</sequence>
<dbReference type="InterPro" id="IPR001017">
    <property type="entry name" value="DH_E1"/>
</dbReference>
<evidence type="ECO:0000256" key="3">
    <source>
        <dbReference type="ARBA" id="ARBA00023002"/>
    </source>
</evidence>
<dbReference type="RefSeq" id="WP_106447527.1">
    <property type="nucleotide sequence ID" value="NZ_CP027669.1"/>
</dbReference>
<dbReference type="SUPFAM" id="SSF52518">
    <property type="entry name" value="Thiamin diphosphate-binding fold (THDP-binding)"/>
    <property type="match status" value="2"/>
</dbReference>
<dbReference type="KEGG" id="simp:C6571_15750"/>
<dbReference type="GO" id="GO:0016624">
    <property type="term" value="F:oxidoreductase activity, acting on the aldehyde or oxo group of donors, disulfide as acceptor"/>
    <property type="evidence" value="ECO:0007669"/>
    <property type="project" value="InterPro"/>
</dbReference>
<evidence type="ECO:0000256" key="1">
    <source>
        <dbReference type="ARBA" id="ARBA00001964"/>
    </source>
</evidence>
<evidence type="ECO:0000313" key="6">
    <source>
        <dbReference type="EMBL" id="AVO42551.1"/>
    </source>
</evidence>
<gene>
    <name evidence="6" type="ORF">C6571_15750</name>
</gene>
<keyword evidence="3" id="KW-0560">Oxidoreductase</keyword>
<dbReference type="Pfam" id="PF02779">
    <property type="entry name" value="Transket_pyr"/>
    <property type="match status" value="1"/>
</dbReference>
<dbReference type="SMART" id="SM00861">
    <property type="entry name" value="Transket_pyr"/>
    <property type="match status" value="1"/>
</dbReference>